<comment type="similarity">
    <text evidence="1 8">Belongs to the peptidase M4 family.</text>
</comment>
<dbReference type="SUPFAM" id="SSF55486">
    <property type="entry name" value="Metalloproteases ('zincins'), catalytic domain"/>
    <property type="match status" value="1"/>
</dbReference>
<dbReference type="PANTHER" id="PTHR33794:SF1">
    <property type="entry name" value="BACILLOLYSIN"/>
    <property type="match status" value="1"/>
</dbReference>
<dbReference type="CDD" id="cd09597">
    <property type="entry name" value="M4_TLP"/>
    <property type="match status" value="1"/>
</dbReference>
<feature type="domain" description="Peptidase M4 C-terminal" evidence="11">
    <location>
        <begin position="364"/>
        <end position="537"/>
    </location>
</feature>
<feature type="active site" evidence="7">
    <location>
        <position position="353"/>
    </location>
</feature>
<dbReference type="PRINTS" id="PR00730">
    <property type="entry name" value="THERMOLYSIN"/>
</dbReference>
<keyword evidence="8" id="KW-0964">Secreted</keyword>
<dbReference type="InterPro" id="IPR013856">
    <property type="entry name" value="Peptidase_M4_domain"/>
</dbReference>
<dbReference type="InterPro" id="IPR001570">
    <property type="entry name" value="Peptidase_M4_C_domain"/>
</dbReference>
<dbReference type="Proteomes" id="UP000557772">
    <property type="component" value="Unassembled WGS sequence"/>
</dbReference>
<comment type="cofactor">
    <cofactor evidence="8">
        <name>Zn(2+)</name>
        <dbReference type="ChEBI" id="CHEBI:29105"/>
    </cofactor>
</comment>
<keyword evidence="5 8" id="KW-0862">Zinc</keyword>
<comment type="function">
    <text evidence="8">Extracellular zinc metalloprotease.</text>
</comment>
<feature type="domain" description="Peptidase M4" evidence="10">
    <location>
        <begin position="306"/>
        <end position="360"/>
    </location>
</feature>
<evidence type="ECO:0000256" key="5">
    <source>
        <dbReference type="ARBA" id="ARBA00022833"/>
    </source>
</evidence>
<dbReference type="Gene3D" id="3.10.170.10">
    <property type="match status" value="1"/>
</dbReference>
<dbReference type="RefSeq" id="WP_171152803.1">
    <property type="nucleotide sequence ID" value="NZ_JABENB010000001.1"/>
</dbReference>
<keyword evidence="4 8" id="KW-0378">Hydrolase</keyword>
<organism evidence="12 13">
    <name type="scientific">Flexivirga aerilata</name>
    <dbReference type="NCBI Taxonomy" id="1656889"/>
    <lineage>
        <taxon>Bacteria</taxon>
        <taxon>Bacillati</taxon>
        <taxon>Actinomycetota</taxon>
        <taxon>Actinomycetes</taxon>
        <taxon>Micrococcales</taxon>
        <taxon>Dermacoccaceae</taxon>
        <taxon>Flexivirga</taxon>
    </lineage>
</organism>
<feature type="compositionally biased region" description="Polar residues" evidence="9">
    <location>
        <begin position="432"/>
        <end position="444"/>
    </location>
</feature>
<evidence type="ECO:0000313" key="12">
    <source>
        <dbReference type="EMBL" id="NNG38720.1"/>
    </source>
</evidence>
<dbReference type="PANTHER" id="PTHR33794">
    <property type="entry name" value="BACILLOLYSIN"/>
    <property type="match status" value="1"/>
</dbReference>
<keyword evidence="13" id="KW-1185">Reference proteome</keyword>
<reference evidence="12 13" key="1">
    <citation type="submission" date="2020-05" db="EMBL/GenBank/DDBJ databases">
        <title>Flexivirga sp. ID2601S isolated from air conditioner.</title>
        <authorList>
            <person name="Kim D.H."/>
        </authorList>
    </citation>
    <scope>NUCLEOTIDE SEQUENCE [LARGE SCALE GENOMIC DNA]</scope>
    <source>
        <strain evidence="12 13">ID2601S</strain>
    </source>
</reference>
<feature type="chain" id="PRO_5033106939" description="Neutral metalloproteinase" evidence="8">
    <location>
        <begin position="33"/>
        <end position="538"/>
    </location>
</feature>
<feature type="region of interest" description="Disordered" evidence="9">
    <location>
        <begin position="415"/>
        <end position="444"/>
    </location>
</feature>
<dbReference type="InterPro" id="IPR027268">
    <property type="entry name" value="Peptidase_M4/M1_CTD_sf"/>
</dbReference>
<evidence type="ECO:0000256" key="7">
    <source>
        <dbReference type="PIRSR" id="PIRSR623612-1"/>
    </source>
</evidence>
<dbReference type="GO" id="GO:0004222">
    <property type="term" value="F:metalloendopeptidase activity"/>
    <property type="evidence" value="ECO:0007669"/>
    <property type="project" value="UniProtKB-UniRule"/>
</dbReference>
<evidence type="ECO:0000259" key="10">
    <source>
        <dbReference type="Pfam" id="PF01447"/>
    </source>
</evidence>
<evidence type="ECO:0000256" key="1">
    <source>
        <dbReference type="ARBA" id="ARBA00009388"/>
    </source>
</evidence>
<comment type="caution">
    <text evidence="12">The sequence shown here is derived from an EMBL/GenBank/DDBJ whole genome shotgun (WGS) entry which is preliminary data.</text>
</comment>
<evidence type="ECO:0000256" key="6">
    <source>
        <dbReference type="ARBA" id="ARBA00023049"/>
    </source>
</evidence>
<evidence type="ECO:0000259" key="11">
    <source>
        <dbReference type="Pfam" id="PF02868"/>
    </source>
</evidence>
<dbReference type="InterPro" id="IPR050728">
    <property type="entry name" value="Zinc_Metalloprotease_M4"/>
</dbReference>
<evidence type="ECO:0000256" key="8">
    <source>
        <dbReference type="RuleBase" id="RU366073"/>
    </source>
</evidence>
<sequence>MSARRNRHVRVAMATCATSAVALIAASPLALAAPGSGSSNGTDKITYAAGGAVRSITPGDSRPTVGNAAVSKELAAKFNSDKSAQFRKVRGQALGSGSVARFQQVIGGHVVFGSSITNAVDKQGKLIQSMGNVATGTTGAFPAAQTLQKNSAAAQRTAKSVTEAKGATAKVVDTVWFAPSVAGAASASARTEAEPAYQISVSAPSEGWKVIVSANDTTRILAATPTQYEINRAVCDANRYQAIVVSDLRCGKGFRNTLTRSEGSAPSSVVDANSVYTFFGDTSSFYARNTAAGDLTALIGVDYRDGVGKALRASVRQCISGEACPYANAFWRDDISAMVYGEGVSTDDVTGHEMTHGVTSNTNGLAYENEAGAINESMSDIFGEFMDLGNGSADDTAANRWKIGEGSSLGVIRDMKTPTSHQQPDTYKGTYWQPTTTNPTENNDYGGVHTNSGVGNKAAQLLVDGGSLNGTTVTGIGIGKASQIYWTAQTMLTSNATYSSLGTALKQACSANVTNGVAGTTSADCTQVANALRAVKVA</sequence>
<dbReference type="EC" id="3.4.24.-" evidence="8"/>
<dbReference type="EMBL" id="JABENB010000001">
    <property type="protein sequence ID" value="NNG38720.1"/>
    <property type="molecule type" value="Genomic_DNA"/>
</dbReference>
<feature type="active site" description="Proton donor" evidence="7">
    <location>
        <position position="449"/>
    </location>
</feature>
<feature type="signal peptide" evidence="8">
    <location>
        <begin position="1"/>
        <end position="32"/>
    </location>
</feature>
<evidence type="ECO:0000256" key="9">
    <source>
        <dbReference type="SAM" id="MobiDB-lite"/>
    </source>
</evidence>
<accession>A0A849AK00</accession>
<comment type="subcellular location">
    <subcellularLocation>
        <location evidence="8">Secreted</location>
    </subcellularLocation>
</comment>
<evidence type="ECO:0000256" key="3">
    <source>
        <dbReference type="ARBA" id="ARBA00022723"/>
    </source>
</evidence>
<gene>
    <name evidence="12" type="ORF">HJ588_05455</name>
</gene>
<keyword evidence="2 8" id="KW-0645">Protease</keyword>
<keyword evidence="6 8" id="KW-0482">Metalloprotease</keyword>
<evidence type="ECO:0000256" key="4">
    <source>
        <dbReference type="ARBA" id="ARBA00022801"/>
    </source>
</evidence>
<proteinExistence type="inferred from homology"/>
<name>A0A849AK00_9MICO</name>
<dbReference type="Pfam" id="PF01447">
    <property type="entry name" value="Peptidase_M4"/>
    <property type="match status" value="1"/>
</dbReference>
<keyword evidence="3" id="KW-0479">Metal-binding</keyword>
<dbReference type="Pfam" id="PF02868">
    <property type="entry name" value="Peptidase_M4_C"/>
    <property type="match status" value="1"/>
</dbReference>
<dbReference type="Gene3D" id="1.10.390.10">
    <property type="entry name" value="Neutral Protease Domain 2"/>
    <property type="match status" value="1"/>
</dbReference>
<dbReference type="GO" id="GO:0005576">
    <property type="term" value="C:extracellular region"/>
    <property type="evidence" value="ECO:0007669"/>
    <property type="project" value="UniProtKB-SubCell"/>
</dbReference>
<dbReference type="AlphaFoldDB" id="A0A849AK00"/>
<evidence type="ECO:0000256" key="2">
    <source>
        <dbReference type="ARBA" id="ARBA00022670"/>
    </source>
</evidence>
<dbReference type="GO" id="GO:0006508">
    <property type="term" value="P:proteolysis"/>
    <property type="evidence" value="ECO:0007669"/>
    <property type="project" value="UniProtKB-KW"/>
</dbReference>
<dbReference type="GO" id="GO:0046872">
    <property type="term" value="F:metal ion binding"/>
    <property type="evidence" value="ECO:0007669"/>
    <property type="project" value="UniProtKB-UniRule"/>
</dbReference>
<evidence type="ECO:0000313" key="13">
    <source>
        <dbReference type="Proteomes" id="UP000557772"/>
    </source>
</evidence>
<dbReference type="InterPro" id="IPR023612">
    <property type="entry name" value="Peptidase_M4"/>
</dbReference>
<protein>
    <recommendedName>
        <fullName evidence="8">Neutral metalloproteinase</fullName>
        <ecNumber evidence="8">3.4.24.-</ecNumber>
    </recommendedName>
</protein>
<keyword evidence="8" id="KW-0732">Signal</keyword>